<dbReference type="InterPro" id="IPR013749">
    <property type="entry name" value="PM/HMP-P_kinase-1"/>
</dbReference>
<evidence type="ECO:0000313" key="2">
    <source>
        <dbReference type="EMBL" id="VAW67104.1"/>
    </source>
</evidence>
<dbReference type="GO" id="GO:0008902">
    <property type="term" value="F:hydroxymethylpyrimidine kinase activity"/>
    <property type="evidence" value="ECO:0007669"/>
    <property type="project" value="TreeGrafter"/>
</dbReference>
<sequence length="260" mass="28102">MLKDKPPVVLCFSGLDPTGGAGIQADIEAIARHGCHAAPIITANTIQNTHNVIEFEPVDPDFLLRQARTLLEDMPVNVIKIGMIGTGTTAEAIYTLLRQYKDIPVIYDPVLSASGGSSLAHKNLIDAIKSLIIPYTYILTPNIPEALHLTSTKATPETAAQHLNNMGAEHVLLTGTHSNTPSVIHKLYSKMKCEHTFTYKRLANEFHGSGCTLAASLAALTAQQIEPVNACQNALDFTFRALSHADAFTTGQLIPNRQRA</sequence>
<dbReference type="PANTHER" id="PTHR20858:SF17">
    <property type="entry name" value="HYDROXYMETHYLPYRIMIDINE_PHOSPHOMETHYLPYRIMIDINE KINASE THI20-RELATED"/>
    <property type="match status" value="1"/>
</dbReference>
<dbReference type="GO" id="GO:0005829">
    <property type="term" value="C:cytosol"/>
    <property type="evidence" value="ECO:0007669"/>
    <property type="project" value="TreeGrafter"/>
</dbReference>
<dbReference type="Gene3D" id="3.40.1190.20">
    <property type="match status" value="1"/>
</dbReference>
<dbReference type="GO" id="GO:0008972">
    <property type="term" value="F:phosphomethylpyrimidine kinase activity"/>
    <property type="evidence" value="ECO:0007669"/>
    <property type="project" value="UniProtKB-EC"/>
</dbReference>
<protein>
    <submittedName>
        <fullName evidence="2">Hydroxymethylpyrimidine phosphate kinase ThiD</fullName>
        <ecNumber evidence="2">2.7.4.7</ecNumber>
    </submittedName>
</protein>
<dbReference type="InterPro" id="IPR004399">
    <property type="entry name" value="HMP/HMP-P_kinase_dom"/>
</dbReference>
<accession>A0A3B0YE98</accession>
<reference evidence="2" key="1">
    <citation type="submission" date="2018-06" db="EMBL/GenBank/DDBJ databases">
        <authorList>
            <person name="Zhirakovskaya E."/>
        </authorList>
    </citation>
    <scope>NUCLEOTIDE SEQUENCE</scope>
</reference>
<dbReference type="Pfam" id="PF08543">
    <property type="entry name" value="Phos_pyr_kin"/>
    <property type="match status" value="1"/>
</dbReference>
<dbReference type="GO" id="GO:0009228">
    <property type="term" value="P:thiamine biosynthetic process"/>
    <property type="evidence" value="ECO:0007669"/>
    <property type="project" value="InterPro"/>
</dbReference>
<keyword evidence="2" id="KW-0418">Kinase</keyword>
<dbReference type="AlphaFoldDB" id="A0A3B0YE98"/>
<dbReference type="SUPFAM" id="SSF53613">
    <property type="entry name" value="Ribokinase-like"/>
    <property type="match status" value="1"/>
</dbReference>
<proteinExistence type="predicted"/>
<dbReference type="PANTHER" id="PTHR20858">
    <property type="entry name" value="PHOSPHOMETHYLPYRIMIDINE KINASE"/>
    <property type="match status" value="1"/>
</dbReference>
<dbReference type="CDD" id="cd01169">
    <property type="entry name" value="HMPP_kinase"/>
    <property type="match status" value="1"/>
</dbReference>
<keyword evidence="2" id="KW-0808">Transferase</keyword>
<organism evidence="2">
    <name type="scientific">hydrothermal vent metagenome</name>
    <dbReference type="NCBI Taxonomy" id="652676"/>
    <lineage>
        <taxon>unclassified sequences</taxon>
        <taxon>metagenomes</taxon>
        <taxon>ecological metagenomes</taxon>
    </lineage>
</organism>
<evidence type="ECO:0000259" key="1">
    <source>
        <dbReference type="Pfam" id="PF08543"/>
    </source>
</evidence>
<feature type="domain" description="Pyridoxamine kinase/Phosphomethylpyrimidine kinase" evidence="1">
    <location>
        <begin position="16"/>
        <end position="251"/>
    </location>
</feature>
<name>A0A3B0YE98_9ZZZZ</name>
<dbReference type="EC" id="2.7.4.7" evidence="2"/>
<gene>
    <name evidence="2" type="ORF">MNBD_GAMMA10-2742</name>
</gene>
<dbReference type="InterPro" id="IPR029056">
    <property type="entry name" value="Ribokinase-like"/>
</dbReference>
<dbReference type="EMBL" id="UOFJ01000257">
    <property type="protein sequence ID" value="VAW67104.1"/>
    <property type="molecule type" value="Genomic_DNA"/>
</dbReference>